<evidence type="ECO:0000256" key="6">
    <source>
        <dbReference type="ARBA" id="ARBA00022763"/>
    </source>
</evidence>
<dbReference type="Pfam" id="PF02870">
    <property type="entry name" value="Methyltransf_1N"/>
    <property type="match status" value="1"/>
</dbReference>
<evidence type="ECO:0000256" key="1">
    <source>
        <dbReference type="ARBA" id="ARBA00001286"/>
    </source>
</evidence>
<dbReference type="GO" id="GO:0032259">
    <property type="term" value="P:methylation"/>
    <property type="evidence" value="ECO:0007669"/>
    <property type="project" value="UniProtKB-KW"/>
</dbReference>
<dbReference type="PANTHER" id="PTHR10815:SF13">
    <property type="entry name" value="METHYLATED-DNA--PROTEIN-CYSTEINE METHYLTRANSFERASE"/>
    <property type="match status" value="1"/>
</dbReference>
<keyword evidence="7" id="KW-0234">DNA repair</keyword>
<keyword evidence="6" id="KW-0227">DNA damage</keyword>
<dbReference type="InterPro" id="IPR008332">
    <property type="entry name" value="MethylG_MeTrfase_N"/>
</dbReference>
<dbReference type="InterPro" id="IPR014048">
    <property type="entry name" value="MethylDNA_cys_MeTrfase_DNA-bd"/>
</dbReference>
<proteinExistence type="inferred from homology"/>
<comment type="similarity">
    <text evidence="2">Belongs to the MGMT family.</text>
</comment>
<sequence>MMVRVNYRSPLGNIVIEADEEGITKVKFSEDTVSEAEANNLFIQQGIIWLDQYFMGQEPSELPPLHLIGTQFQERVWHQLQKLPYGTTVTYSQLAQGLGSSPRAVGRAVGQNHVLLMIPCHRVMGKDGSLTGYSGGIERKKLLLTFEAQQK</sequence>
<reference evidence="11" key="2">
    <citation type="submission" date="2021-04" db="EMBL/GenBank/DDBJ databases">
        <authorList>
            <person name="Gilroy R."/>
        </authorList>
    </citation>
    <scope>NUCLEOTIDE SEQUENCE</scope>
    <source>
        <strain evidence="11">ChiSxjej3B15-572</strain>
    </source>
</reference>
<evidence type="ECO:0000259" key="9">
    <source>
        <dbReference type="Pfam" id="PF01035"/>
    </source>
</evidence>
<dbReference type="InterPro" id="IPR036388">
    <property type="entry name" value="WH-like_DNA-bd_sf"/>
</dbReference>
<dbReference type="SUPFAM" id="SSF46767">
    <property type="entry name" value="Methylated DNA-protein cysteine methyltransferase, C-terminal domain"/>
    <property type="match status" value="1"/>
</dbReference>
<feature type="domain" description="Methylated-DNA-[protein]-cysteine S-methyltransferase DNA binding" evidence="9">
    <location>
        <begin position="71"/>
        <end position="148"/>
    </location>
</feature>
<dbReference type="CDD" id="cd06445">
    <property type="entry name" value="ATase"/>
    <property type="match status" value="1"/>
</dbReference>
<evidence type="ECO:0000256" key="5">
    <source>
        <dbReference type="ARBA" id="ARBA00022679"/>
    </source>
</evidence>
<name>A0A9D1VJG2_9LACO</name>
<dbReference type="GO" id="GO:0003908">
    <property type="term" value="F:methylated-DNA-[protein]-cysteine S-methyltransferase activity"/>
    <property type="evidence" value="ECO:0007669"/>
    <property type="project" value="UniProtKB-EC"/>
</dbReference>
<comment type="catalytic activity">
    <reaction evidence="8">
        <text>a 6-O-methyl-2'-deoxyguanosine in DNA + L-cysteinyl-[protein] = S-methyl-L-cysteinyl-[protein] + a 2'-deoxyguanosine in DNA</text>
        <dbReference type="Rhea" id="RHEA:24000"/>
        <dbReference type="Rhea" id="RHEA-COMP:10131"/>
        <dbReference type="Rhea" id="RHEA-COMP:10132"/>
        <dbReference type="Rhea" id="RHEA-COMP:11367"/>
        <dbReference type="Rhea" id="RHEA-COMP:11368"/>
        <dbReference type="ChEBI" id="CHEBI:29950"/>
        <dbReference type="ChEBI" id="CHEBI:82612"/>
        <dbReference type="ChEBI" id="CHEBI:85445"/>
        <dbReference type="ChEBI" id="CHEBI:85448"/>
        <dbReference type="EC" id="2.1.1.63"/>
    </reaction>
</comment>
<accession>A0A9D1VJG2</accession>
<organism evidence="11 12">
    <name type="scientific">Candidatus Limosilactobacillus merdigallinarum</name>
    <dbReference type="NCBI Taxonomy" id="2838652"/>
    <lineage>
        <taxon>Bacteria</taxon>
        <taxon>Bacillati</taxon>
        <taxon>Bacillota</taxon>
        <taxon>Bacilli</taxon>
        <taxon>Lactobacillales</taxon>
        <taxon>Lactobacillaceae</taxon>
        <taxon>Limosilactobacillus</taxon>
    </lineage>
</organism>
<dbReference type="InterPro" id="IPR036217">
    <property type="entry name" value="MethylDNA_cys_MeTrfase_DNAb"/>
</dbReference>
<dbReference type="EC" id="2.1.1.63" evidence="3"/>
<evidence type="ECO:0000256" key="2">
    <source>
        <dbReference type="ARBA" id="ARBA00008711"/>
    </source>
</evidence>
<protein>
    <recommendedName>
        <fullName evidence="3">methylated-DNA--[protein]-cysteine S-methyltransferase</fullName>
        <ecNumber evidence="3">2.1.1.63</ecNumber>
    </recommendedName>
</protein>
<dbReference type="SUPFAM" id="SSF53155">
    <property type="entry name" value="Methylated DNA-protein cysteine methyltransferase domain"/>
    <property type="match status" value="1"/>
</dbReference>
<reference evidence="11" key="1">
    <citation type="journal article" date="2021" name="PeerJ">
        <title>Extensive microbial diversity within the chicken gut microbiome revealed by metagenomics and culture.</title>
        <authorList>
            <person name="Gilroy R."/>
            <person name="Ravi A."/>
            <person name="Getino M."/>
            <person name="Pursley I."/>
            <person name="Horton D.L."/>
            <person name="Alikhan N.F."/>
            <person name="Baker D."/>
            <person name="Gharbi K."/>
            <person name="Hall N."/>
            <person name="Watson M."/>
            <person name="Adriaenssens E.M."/>
            <person name="Foster-Nyarko E."/>
            <person name="Jarju S."/>
            <person name="Secka A."/>
            <person name="Antonio M."/>
            <person name="Oren A."/>
            <person name="Chaudhuri R.R."/>
            <person name="La Ragione R."/>
            <person name="Hildebrand F."/>
            <person name="Pallen M.J."/>
        </authorList>
    </citation>
    <scope>NUCLEOTIDE SEQUENCE</scope>
    <source>
        <strain evidence="11">ChiSxjej3B15-572</strain>
    </source>
</reference>
<comment type="caution">
    <text evidence="11">The sequence shown here is derived from an EMBL/GenBank/DDBJ whole genome shotgun (WGS) entry which is preliminary data.</text>
</comment>
<evidence type="ECO:0000313" key="12">
    <source>
        <dbReference type="Proteomes" id="UP000824231"/>
    </source>
</evidence>
<dbReference type="Gene3D" id="1.10.10.10">
    <property type="entry name" value="Winged helix-like DNA-binding domain superfamily/Winged helix DNA-binding domain"/>
    <property type="match status" value="1"/>
</dbReference>
<evidence type="ECO:0000259" key="10">
    <source>
        <dbReference type="Pfam" id="PF02870"/>
    </source>
</evidence>
<comment type="catalytic activity">
    <reaction evidence="1">
        <text>a 4-O-methyl-thymidine in DNA + L-cysteinyl-[protein] = a thymidine in DNA + S-methyl-L-cysteinyl-[protein]</text>
        <dbReference type="Rhea" id="RHEA:53428"/>
        <dbReference type="Rhea" id="RHEA-COMP:10131"/>
        <dbReference type="Rhea" id="RHEA-COMP:10132"/>
        <dbReference type="Rhea" id="RHEA-COMP:13555"/>
        <dbReference type="Rhea" id="RHEA-COMP:13556"/>
        <dbReference type="ChEBI" id="CHEBI:29950"/>
        <dbReference type="ChEBI" id="CHEBI:82612"/>
        <dbReference type="ChEBI" id="CHEBI:137386"/>
        <dbReference type="ChEBI" id="CHEBI:137387"/>
        <dbReference type="EC" id="2.1.1.63"/>
    </reaction>
</comment>
<evidence type="ECO:0000256" key="4">
    <source>
        <dbReference type="ARBA" id="ARBA00022603"/>
    </source>
</evidence>
<evidence type="ECO:0000256" key="8">
    <source>
        <dbReference type="ARBA" id="ARBA00049348"/>
    </source>
</evidence>
<dbReference type="AlphaFoldDB" id="A0A9D1VJG2"/>
<dbReference type="PROSITE" id="PS00374">
    <property type="entry name" value="MGMT"/>
    <property type="match status" value="1"/>
</dbReference>
<evidence type="ECO:0000313" key="11">
    <source>
        <dbReference type="EMBL" id="HIX36159.1"/>
    </source>
</evidence>
<evidence type="ECO:0000256" key="3">
    <source>
        <dbReference type="ARBA" id="ARBA00011918"/>
    </source>
</evidence>
<gene>
    <name evidence="11" type="ORF">H9856_07245</name>
</gene>
<evidence type="ECO:0000256" key="7">
    <source>
        <dbReference type="ARBA" id="ARBA00023204"/>
    </source>
</evidence>
<dbReference type="Pfam" id="PF01035">
    <property type="entry name" value="DNA_binding_1"/>
    <property type="match status" value="1"/>
</dbReference>
<dbReference type="NCBIfam" id="TIGR00589">
    <property type="entry name" value="ogt"/>
    <property type="match status" value="1"/>
</dbReference>
<feature type="domain" description="Methylguanine DNA methyltransferase ribonuclease-like" evidence="10">
    <location>
        <begin position="7"/>
        <end position="59"/>
    </location>
</feature>
<keyword evidence="5" id="KW-0808">Transferase</keyword>
<keyword evidence="4" id="KW-0489">Methyltransferase</keyword>
<dbReference type="PANTHER" id="PTHR10815">
    <property type="entry name" value="METHYLATED-DNA--PROTEIN-CYSTEINE METHYLTRANSFERASE"/>
    <property type="match status" value="1"/>
</dbReference>
<dbReference type="FunFam" id="1.10.10.10:FF:000214">
    <property type="entry name" value="Methylated-DNA--protein-cysteine methyltransferase"/>
    <property type="match status" value="1"/>
</dbReference>
<dbReference type="InterPro" id="IPR001497">
    <property type="entry name" value="MethylDNA_cys_MeTrfase_AS"/>
</dbReference>
<dbReference type="Proteomes" id="UP000824231">
    <property type="component" value="Unassembled WGS sequence"/>
</dbReference>
<dbReference type="EMBL" id="DXFH01000028">
    <property type="protein sequence ID" value="HIX36159.1"/>
    <property type="molecule type" value="Genomic_DNA"/>
</dbReference>
<dbReference type="GO" id="GO:0006281">
    <property type="term" value="P:DNA repair"/>
    <property type="evidence" value="ECO:0007669"/>
    <property type="project" value="UniProtKB-KW"/>
</dbReference>
<dbReference type="InterPro" id="IPR036631">
    <property type="entry name" value="MGMT_N_sf"/>
</dbReference>
<dbReference type="Gene3D" id="3.30.160.70">
    <property type="entry name" value="Methylated DNA-protein cysteine methyltransferase domain"/>
    <property type="match status" value="1"/>
</dbReference>